<keyword evidence="1" id="KW-0472">Membrane</keyword>
<accession>A0A382AY43</accession>
<name>A0A382AY43_9ZZZZ</name>
<keyword evidence="1" id="KW-1133">Transmembrane helix</keyword>
<dbReference type="EMBL" id="UINC01027314">
    <property type="protein sequence ID" value="SVB06348.1"/>
    <property type="molecule type" value="Genomic_DNA"/>
</dbReference>
<organism evidence="2">
    <name type="scientific">marine metagenome</name>
    <dbReference type="NCBI Taxonomy" id="408172"/>
    <lineage>
        <taxon>unclassified sequences</taxon>
        <taxon>metagenomes</taxon>
        <taxon>ecological metagenomes</taxon>
    </lineage>
</organism>
<sequence length="23" mass="2568">MLELNALVIGSAVFYISNMLLKK</sequence>
<proteinExistence type="predicted"/>
<dbReference type="AlphaFoldDB" id="A0A382AY43"/>
<feature type="transmembrane region" description="Helical" evidence="1">
    <location>
        <begin position="6"/>
        <end position="21"/>
    </location>
</feature>
<keyword evidence="1" id="KW-0812">Transmembrane</keyword>
<gene>
    <name evidence="2" type="ORF">METZ01_LOCUS159202</name>
</gene>
<evidence type="ECO:0000313" key="2">
    <source>
        <dbReference type="EMBL" id="SVB06348.1"/>
    </source>
</evidence>
<protein>
    <submittedName>
        <fullName evidence="2">Uncharacterized protein</fullName>
    </submittedName>
</protein>
<reference evidence="2" key="1">
    <citation type="submission" date="2018-05" db="EMBL/GenBank/DDBJ databases">
        <authorList>
            <person name="Lanie J.A."/>
            <person name="Ng W.-L."/>
            <person name="Kazmierczak K.M."/>
            <person name="Andrzejewski T.M."/>
            <person name="Davidsen T.M."/>
            <person name="Wayne K.J."/>
            <person name="Tettelin H."/>
            <person name="Glass J.I."/>
            <person name="Rusch D."/>
            <person name="Podicherti R."/>
            <person name="Tsui H.-C.T."/>
            <person name="Winkler M.E."/>
        </authorList>
    </citation>
    <scope>NUCLEOTIDE SEQUENCE</scope>
</reference>
<evidence type="ECO:0000256" key="1">
    <source>
        <dbReference type="SAM" id="Phobius"/>
    </source>
</evidence>